<protein>
    <submittedName>
        <fullName evidence="1">Uncharacterized protein</fullName>
    </submittedName>
</protein>
<proteinExistence type="predicted"/>
<sequence>MRRTPVVRALLLQRSQFLENAQADRDIALVFATLYTSSGSIEDQLGYLREMNEHLRRSKAKMHLAECRTESAVGEINPS</sequence>
<evidence type="ECO:0000313" key="1">
    <source>
        <dbReference type="EMBL" id="KKN10072.1"/>
    </source>
</evidence>
<gene>
    <name evidence="1" type="ORF">LCGC14_1040360</name>
</gene>
<organism evidence="1">
    <name type="scientific">marine sediment metagenome</name>
    <dbReference type="NCBI Taxonomy" id="412755"/>
    <lineage>
        <taxon>unclassified sequences</taxon>
        <taxon>metagenomes</taxon>
        <taxon>ecological metagenomes</taxon>
    </lineage>
</organism>
<name>A0A0F9NDL4_9ZZZZ</name>
<dbReference type="AlphaFoldDB" id="A0A0F9NDL4"/>
<dbReference type="EMBL" id="LAZR01004280">
    <property type="protein sequence ID" value="KKN10072.1"/>
    <property type="molecule type" value="Genomic_DNA"/>
</dbReference>
<comment type="caution">
    <text evidence="1">The sequence shown here is derived from an EMBL/GenBank/DDBJ whole genome shotgun (WGS) entry which is preliminary data.</text>
</comment>
<reference evidence="1" key="1">
    <citation type="journal article" date="2015" name="Nature">
        <title>Complex archaea that bridge the gap between prokaryotes and eukaryotes.</title>
        <authorList>
            <person name="Spang A."/>
            <person name="Saw J.H."/>
            <person name="Jorgensen S.L."/>
            <person name="Zaremba-Niedzwiedzka K."/>
            <person name="Martijn J."/>
            <person name="Lind A.E."/>
            <person name="van Eijk R."/>
            <person name="Schleper C."/>
            <person name="Guy L."/>
            <person name="Ettema T.J."/>
        </authorList>
    </citation>
    <scope>NUCLEOTIDE SEQUENCE</scope>
</reference>
<accession>A0A0F9NDL4</accession>